<dbReference type="Proteomes" id="UP000299102">
    <property type="component" value="Unassembled WGS sequence"/>
</dbReference>
<reference evidence="2 3" key="1">
    <citation type="journal article" date="2019" name="Commun. Biol.">
        <title>The bagworm genome reveals a unique fibroin gene that provides high tensile strength.</title>
        <authorList>
            <person name="Kono N."/>
            <person name="Nakamura H."/>
            <person name="Ohtoshi R."/>
            <person name="Tomita M."/>
            <person name="Numata K."/>
            <person name="Arakawa K."/>
        </authorList>
    </citation>
    <scope>NUCLEOTIDE SEQUENCE [LARGE SCALE GENOMIC DNA]</scope>
</reference>
<proteinExistence type="predicted"/>
<sequence length="82" mass="9241">MRDRSAGAARAARAGEPSKQLPLEERQAPDRKLVNVTRETRFDALCGFSKRKKRGDERKADFRCLRSSSFNTRPFVQVAGTS</sequence>
<feature type="region of interest" description="Disordered" evidence="1">
    <location>
        <begin position="1"/>
        <end position="29"/>
    </location>
</feature>
<dbReference type="EMBL" id="BGZK01000194">
    <property type="protein sequence ID" value="GBP27469.1"/>
    <property type="molecule type" value="Genomic_DNA"/>
</dbReference>
<keyword evidence="3" id="KW-1185">Reference proteome</keyword>
<feature type="compositionally biased region" description="Low complexity" evidence="1">
    <location>
        <begin position="1"/>
        <end position="15"/>
    </location>
</feature>
<gene>
    <name evidence="2" type="ORF">EVAR_14290_1</name>
</gene>
<organism evidence="2 3">
    <name type="scientific">Eumeta variegata</name>
    <name type="common">Bagworm moth</name>
    <name type="synonym">Eumeta japonica</name>
    <dbReference type="NCBI Taxonomy" id="151549"/>
    <lineage>
        <taxon>Eukaryota</taxon>
        <taxon>Metazoa</taxon>
        <taxon>Ecdysozoa</taxon>
        <taxon>Arthropoda</taxon>
        <taxon>Hexapoda</taxon>
        <taxon>Insecta</taxon>
        <taxon>Pterygota</taxon>
        <taxon>Neoptera</taxon>
        <taxon>Endopterygota</taxon>
        <taxon>Lepidoptera</taxon>
        <taxon>Glossata</taxon>
        <taxon>Ditrysia</taxon>
        <taxon>Tineoidea</taxon>
        <taxon>Psychidae</taxon>
        <taxon>Oiketicinae</taxon>
        <taxon>Eumeta</taxon>
    </lineage>
</organism>
<evidence type="ECO:0000313" key="3">
    <source>
        <dbReference type="Proteomes" id="UP000299102"/>
    </source>
</evidence>
<evidence type="ECO:0000256" key="1">
    <source>
        <dbReference type="SAM" id="MobiDB-lite"/>
    </source>
</evidence>
<name>A0A4C1UMC4_EUMVA</name>
<accession>A0A4C1UMC4</accession>
<comment type="caution">
    <text evidence="2">The sequence shown here is derived from an EMBL/GenBank/DDBJ whole genome shotgun (WGS) entry which is preliminary data.</text>
</comment>
<dbReference type="AlphaFoldDB" id="A0A4C1UMC4"/>
<protein>
    <submittedName>
        <fullName evidence="2">Uncharacterized protein</fullName>
    </submittedName>
</protein>
<evidence type="ECO:0000313" key="2">
    <source>
        <dbReference type="EMBL" id="GBP27469.1"/>
    </source>
</evidence>